<feature type="transmembrane region" description="Helical" evidence="1">
    <location>
        <begin position="101"/>
        <end position="131"/>
    </location>
</feature>
<proteinExistence type="predicted"/>
<dbReference type="PANTHER" id="PTHR22943">
    <property type="entry name" value="7-TRANSMEMBRANE DOMAIN RECEPTOR C.ELEGANS"/>
    <property type="match status" value="1"/>
</dbReference>
<name>A0A914Y9N5_9BILA</name>
<dbReference type="InterPro" id="IPR019429">
    <property type="entry name" value="7TM_GPCR_serpentine_rcpt_Sri"/>
</dbReference>
<keyword evidence="1" id="KW-0472">Membrane</keyword>
<keyword evidence="2" id="KW-1185">Reference proteome</keyword>
<dbReference type="PANTHER" id="PTHR22943:SF248">
    <property type="entry name" value="SEVEN TM RECEPTOR"/>
    <property type="match status" value="1"/>
</dbReference>
<feature type="transmembrane region" description="Helical" evidence="1">
    <location>
        <begin position="56"/>
        <end position="80"/>
    </location>
</feature>
<keyword evidence="1" id="KW-0812">Transmembrane</keyword>
<evidence type="ECO:0000313" key="2">
    <source>
        <dbReference type="Proteomes" id="UP000887577"/>
    </source>
</evidence>
<feature type="transmembrane region" description="Helical" evidence="1">
    <location>
        <begin position="137"/>
        <end position="157"/>
    </location>
</feature>
<dbReference type="SUPFAM" id="SSF81321">
    <property type="entry name" value="Family A G protein-coupled receptor-like"/>
    <property type="match status" value="1"/>
</dbReference>
<protein>
    <submittedName>
        <fullName evidence="3">Uncharacterized protein</fullName>
    </submittedName>
</protein>
<organism evidence="2 3">
    <name type="scientific">Panagrolaimus superbus</name>
    <dbReference type="NCBI Taxonomy" id="310955"/>
    <lineage>
        <taxon>Eukaryota</taxon>
        <taxon>Metazoa</taxon>
        <taxon>Ecdysozoa</taxon>
        <taxon>Nematoda</taxon>
        <taxon>Chromadorea</taxon>
        <taxon>Rhabditida</taxon>
        <taxon>Tylenchina</taxon>
        <taxon>Panagrolaimomorpha</taxon>
        <taxon>Panagrolaimoidea</taxon>
        <taxon>Panagrolaimidae</taxon>
        <taxon>Panagrolaimus</taxon>
    </lineage>
</organism>
<dbReference type="Pfam" id="PF10327">
    <property type="entry name" value="7TM_GPCR_Sri"/>
    <property type="match status" value="1"/>
</dbReference>
<reference evidence="3" key="1">
    <citation type="submission" date="2022-11" db="UniProtKB">
        <authorList>
            <consortium name="WormBaseParasite"/>
        </authorList>
    </citation>
    <scope>IDENTIFICATION</scope>
</reference>
<dbReference type="WBParaSite" id="PSU_v2.g16920.t1">
    <property type="protein sequence ID" value="PSU_v2.g16920.t1"/>
    <property type="gene ID" value="PSU_v2.g16920"/>
</dbReference>
<keyword evidence="1" id="KW-1133">Transmembrane helix</keyword>
<sequence>MASFTLLYPTPLAIITALNVNREAAINYVKEKFPSIFDLFITGSCNMNLPGLKMKIWFAAAVIQISLIYGVMLILGYKINQQLMKYKLSMSHRSFKARKQLLFALIIQMIVPLIFIVIPVAGLYICIILEIPDIADLSQWVLQFFGLHSCGNALTIISMIKPYRQAINNALKRFKCFIFGQRSLTISVSATAVSYPPSLAVPVTKTTSRIKGELYNFGVL</sequence>
<evidence type="ECO:0000256" key="1">
    <source>
        <dbReference type="SAM" id="Phobius"/>
    </source>
</evidence>
<dbReference type="Proteomes" id="UP000887577">
    <property type="component" value="Unplaced"/>
</dbReference>
<dbReference type="AlphaFoldDB" id="A0A914Y9N5"/>
<accession>A0A914Y9N5</accession>
<evidence type="ECO:0000313" key="3">
    <source>
        <dbReference type="WBParaSite" id="PSU_v2.g16920.t1"/>
    </source>
</evidence>